<gene>
    <name evidence="1" type="ORF">SS7213T_07453</name>
</gene>
<proteinExistence type="predicted"/>
<organism evidence="1 2">
    <name type="scientific">Staphylococcus simiae CCM 7213 = CCUG 51256</name>
    <dbReference type="NCBI Taxonomy" id="911238"/>
    <lineage>
        <taxon>Bacteria</taxon>
        <taxon>Bacillati</taxon>
        <taxon>Bacillota</taxon>
        <taxon>Bacilli</taxon>
        <taxon>Bacillales</taxon>
        <taxon>Staphylococcaceae</taxon>
        <taxon>Staphylococcus</taxon>
    </lineage>
</organism>
<dbReference type="EMBL" id="AEUN01000432">
    <property type="protein sequence ID" value="EHJ07784.1"/>
    <property type="molecule type" value="Genomic_DNA"/>
</dbReference>
<evidence type="ECO:0000313" key="2">
    <source>
        <dbReference type="Proteomes" id="UP000005413"/>
    </source>
</evidence>
<name>G5JJ42_9STAP</name>
<accession>G5JJ42</accession>
<keyword evidence="2" id="KW-1185">Reference proteome</keyword>
<dbReference type="AlphaFoldDB" id="G5JJ42"/>
<sequence>MCILITLFKMTDLKFKGASFYINKKNDDTSSNTVTKKLLIKRYVIYKKITKSYLKGQIIFLFMLKSSY</sequence>
<reference evidence="1 2" key="1">
    <citation type="journal article" date="2012" name="BMC Genomics">
        <title>Comparative genomic analysis of the genus Staphylococcus including Staphylococcus aureus and its newly described sister species Staphylococcus simiae.</title>
        <authorList>
            <person name="Suzuki H."/>
            <person name="Lefebure T."/>
            <person name="Pavinski Bitar P."/>
            <person name="Stanhope M.J."/>
        </authorList>
    </citation>
    <scope>NUCLEOTIDE SEQUENCE [LARGE SCALE GENOMIC DNA]</scope>
    <source>
        <strain evidence="1 2">CCM 7213</strain>
    </source>
</reference>
<protein>
    <submittedName>
        <fullName evidence="1">Uncharacterized protein</fullName>
    </submittedName>
</protein>
<evidence type="ECO:0000313" key="1">
    <source>
        <dbReference type="EMBL" id="EHJ07784.1"/>
    </source>
</evidence>
<comment type="caution">
    <text evidence="1">The sequence shown here is derived from an EMBL/GenBank/DDBJ whole genome shotgun (WGS) entry which is preliminary data.</text>
</comment>
<dbReference type="PATRIC" id="fig|911238.3.peg.1284"/>
<dbReference type="Proteomes" id="UP000005413">
    <property type="component" value="Unassembled WGS sequence"/>
</dbReference>